<dbReference type="InterPro" id="IPR004155">
    <property type="entry name" value="PBS_lyase_HEAT"/>
</dbReference>
<dbReference type="GO" id="GO:0016491">
    <property type="term" value="F:oxidoreductase activity"/>
    <property type="evidence" value="ECO:0007669"/>
    <property type="project" value="TreeGrafter"/>
</dbReference>
<sequence length="725" mass="82083">MSYKTGAGGASQQMMEEIAEAYSLEFPDNLFKLIGYFSDENWLMRKIACEYCARLGERIFSYLYESLCDEDADENRVYWGVKTFTRFAGTPQSVEAADYLTKLLDYASKNLSNGDHNKLIYIIKACGLMKAQDAAPGLIEFLGHASWIVRKEASGALMQIGRSTAPLLKEAFSSGNKDIRYWTVKLLGQMLGVDAVDSFKKLLKSEKKDLRYYALTALGENDGDGIIELVVSCLGDESWLVRAQAAEILEKKGGAAIAPLKKAFSTSANSDVKYWTVKVLAKLLRDDAVEYMQEALDTEDSELKYCVIEAFSHMKFDKVAPLLLGLLDDPAWLVRKHVASIFLKFGGQAAAFLLNALDEEHNENIRYWAVQIISRGDGCSFGRLLNLLKDPGRSERVFIIQAIRESSNDQALPALFELLLDPLWTIRREAAYAIAEYGPEKAIEHLVENTSLENPDVRFWAQKIMNSFEQKAVDIMAERVKNAESQGELELLEKTYPLLELLESPKCADIILSTLKGKKQAYKELMCKSLRDIRNERFVHNVLKVFDSEDAGVCFFVAQILRNISKNLYHLLYSALDDRNAEKRVWICKIFSEIRDGSFIAPLMVLLSDDDRNVRYEATRALARFESSDVFENLIKRFIDEDEEGRICIIENVKSLVDKKMVHLLVEALEDSSDTDAYWISKLLVEAASAHLELIEKLHDDAGEKSSARYWLKKVSEHINGISYL</sequence>
<dbReference type="PANTHER" id="PTHR12697">
    <property type="entry name" value="PBS LYASE HEAT-LIKE PROTEIN"/>
    <property type="match status" value="1"/>
</dbReference>
<dbReference type="Pfam" id="PF13646">
    <property type="entry name" value="HEAT_2"/>
    <property type="match status" value="5"/>
</dbReference>
<comment type="caution">
    <text evidence="1">The sequence shown here is derived from an EMBL/GenBank/DDBJ whole genome shotgun (WGS) entry which is preliminary data.</text>
</comment>
<dbReference type="InterPro" id="IPR016024">
    <property type="entry name" value="ARM-type_fold"/>
</dbReference>
<gene>
    <name evidence="1" type="ORF">A2008_00480</name>
</gene>
<dbReference type="SUPFAM" id="SSF48371">
    <property type="entry name" value="ARM repeat"/>
    <property type="match status" value="2"/>
</dbReference>
<dbReference type="Gene3D" id="1.25.10.10">
    <property type="entry name" value="Leucine-rich Repeat Variant"/>
    <property type="match status" value="4"/>
</dbReference>
<protein>
    <submittedName>
        <fullName evidence="1">Uncharacterized protein</fullName>
    </submittedName>
</protein>
<dbReference type="STRING" id="1817813.A2008_00480"/>
<dbReference type="SMART" id="SM00567">
    <property type="entry name" value="EZ_HEAT"/>
    <property type="match status" value="8"/>
</dbReference>
<proteinExistence type="predicted"/>
<dbReference type="PANTHER" id="PTHR12697:SF5">
    <property type="entry name" value="DEOXYHYPUSINE HYDROXYLASE"/>
    <property type="match status" value="1"/>
</dbReference>
<evidence type="ECO:0000313" key="1">
    <source>
        <dbReference type="EMBL" id="OGM05428.1"/>
    </source>
</evidence>
<reference evidence="1 2" key="1">
    <citation type="journal article" date="2016" name="Nat. Commun.">
        <title>Thousands of microbial genomes shed light on interconnected biogeochemical processes in an aquifer system.</title>
        <authorList>
            <person name="Anantharaman K."/>
            <person name="Brown C.T."/>
            <person name="Hug L.A."/>
            <person name="Sharon I."/>
            <person name="Castelle C.J."/>
            <person name="Probst A.J."/>
            <person name="Thomas B.C."/>
            <person name="Singh A."/>
            <person name="Wilkins M.J."/>
            <person name="Karaoz U."/>
            <person name="Brodie E.L."/>
            <person name="Williams K.H."/>
            <person name="Hubbard S.S."/>
            <person name="Banfield J.F."/>
        </authorList>
    </citation>
    <scope>NUCLEOTIDE SEQUENCE [LARGE SCALE GENOMIC DNA]</scope>
</reference>
<dbReference type="Proteomes" id="UP000178735">
    <property type="component" value="Unassembled WGS sequence"/>
</dbReference>
<dbReference type="InterPro" id="IPR011989">
    <property type="entry name" value="ARM-like"/>
</dbReference>
<accession>A0A1F7WTD1</accession>
<name>A0A1F7WTD1_9BACT</name>
<evidence type="ECO:0000313" key="2">
    <source>
        <dbReference type="Proteomes" id="UP000178735"/>
    </source>
</evidence>
<dbReference type="AlphaFoldDB" id="A0A1F7WTD1"/>
<organism evidence="1 2">
    <name type="scientific">Candidatus Wallbacteria bacterium GWC2_49_35</name>
    <dbReference type="NCBI Taxonomy" id="1817813"/>
    <lineage>
        <taxon>Bacteria</taxon>
        <taxon>Candidatus Walliibacteriota</taxon>
    </lineage>
</organism>
<dbReference type="EMBL" id="MGFH01000114">
    <property type="protein sequence ID" value="OGM05428.1"/>
    <property type="molecule type" value="Genomic_DNA"/>
</dbReference>